<evidence type="ECO:0000313" key="1">
    <source>
        <dbReference type="EMBL" id="KZV26323.1"/>
    </source>
</evidence>
<organism evidence="1 2">
    <name type="scientific">Dorcoceras hygrometricum</name>
    <dbReference type="NCBI Taxonomy" id="472368"/>
    <lineage>
        <taxon>Eukaryota</taxon>
        <taxon>Viridiplantae</taxon>
        <taxon>Streptophyta</taxon>
        <taxon>Embryophyta</taxon>
        <taxon>Tracheophyta</taxon>
        <taxon>Spermatophyta</taxon>
        <taxon>Magnoliopsida</taxon>
        <taxon>eudicotyledons</taxon>
        <taxon>Gunneridae</taxon>
        <taxon>Pentapetalae</taxon>
        <taxon>asterids</taxon>
        <taxon>lamiids</taxon>
        <taxon>Lamiales</taxon>
        <taxon>Gesneriaceae</taxon>
        <taxon>Didymocarpoideae</taxon>
        <taxon>Trichosporeae</taxon>
        <taxon>Loxocarpinae</taxon>
        <taxon>Dorcoceras</taxon>
    </lineage>
</organism>
<gene>
    <name evidence="1" type="ORF">F511_38702</name>
</gene>
<dbReference type="Proteomes" id="UP000250235">
    <property type="component" value="Unassembled WGS sequence"/>
</dbReference>
<proteinExistence type="predicted"/>
<name>A0A2Z7AXY1_9LAMI</name>
<accession>A0A2Z7AXY1</accession>
<keyword evidence="2" id="KW-1185">Reference proteome</keyword>
<reference evidence="1 2" key="1">
    <citation type="journal article" date="2015" name="Proc. Natl. Acad. Sci. U.S.A.">
        <title>The resurrection genome of Boea hygrometrica: A blueprint for survival of dehydration.</title>
        <authorList>
            <person name="Xiao L."/>
            <person name="Yang G."/>
            <person name="Zhang L."/>
            <person name="Yang X."/>
            <person name="Zhao S."/>
            <person name="Ji Z."/>
            <person name="Zhou Q."/>
            <person name="Hu M."/>
            <person name="Wang Y."/>
            <person name="Chen M."/>
            <person name="Xu Y."/>
            <person name="Jin H."/>
            <person name="Xiao X."/>
            <person name="Hu G."/>
            <person name="Bao F."/>
            <person name="Hu Y."/>
            <person name="Wan P."/>
            <person name="Li L."/>
            <person name="Deng X."/>
            <person name="Kuang T."/>
            <person name="Xiang C."/>
            <person name="Zhu J.K."/>
            <person name="Oliver M.J."/>
            <person name="He Y."/>
        </authorList>
    </citation>
    <scope>NUCLEOTIDE SEQUENCE [LARGE SCALE GENOMIC DNA]</scope>
    <source>
        <strain evidence="2">cv. XS01</strain>
    </source>
</reference>
<protein>
    <submittedName>
        <fullName evidence="1">Uncharacterized protein</fullName>
    </submittedName>
</protein>
<sequence>MVIKVGGQIWLSQAILDTLVESLVRIAKRRHLGETRFERNQLRCEIWKCESWLVGNWIVVRRRFEKPNLMRAGRYERVHVRRRLVVARWLSVWSRSGVVLRSELVSAIKRKFSLNWYSRCYHADA</sequence>
<evidence type="ECO:0000313" key="2">
    <source>
        <dbReference type="Proteomes" id="UP000250235"/>
    </source>
</evidence>
<dbReference type="EMBL" id="KV011309">
    <property type="protein sequence ID" value="KZV26323.1"/>
    <property type="molecule type" value="Genomic_DNA"/>
</dbReference>
<dbReference type="AlphaFoldDB" id="A0A2Z7AXY1"/>